<organism evidence="1 2">
    <name type="scientific">Candidatus Limivivens intestinipullorum</name>
    <dbReference type="NCBI Taxonomy" id="2840858"/>
    <lineage>
        <taxon>Bacteria</taxon>
        <taxon>Bacillati</taxon>
        <taxon>Bacillota</taxon>
        <taxon>Clostridia</taxon>
        <taxon>Lachnospirales</taxon>
        <taxon>Lachnospiraceae</taxon>
        <taxon>Lachnospiraceae incertae sedis</taxon>
        <taxon>Candidatus Limivivens</taxon>
    </lineage>
</organism>
<dbReference type="EMBL" id="DVIQ01000004">
    <property type="protein sequence ID" value="HIS30061.1"/>
    <property type="molecule type" value="Genomic_DNA"/>
</dbReference>
<dbReference type="Proteomes" id="UP000823935">
    <property type="component" value="Unassembled WGS sequence"/>
</dbReference>
<reference evidence="1" key="2">
    <citation type="journal article" date="2021" name="PeerJ">
        <title>Extensive microbial diversity within the chicken gut microbiome revealed by metagenomics and culture.</title>
        <authorList>
            <person name="Gilroy R."/>
            <person name="Ravi A."/>
            <person name="Getino M."/>
            <person name="Pursley I."/>
            <person name="Horton D.L."/>
            <person name="Alikhan N.F."/>
            <person name="Baker D."/>
            <person name="Gharbi K."/>
            <person name="Hall N."/>
            <person name="Watson M."/>
            <person name="Adriaenssens E.M."/>
            <person name="Foster-Nyarko E."/>
            <person name="Jarju S."/>
            <person name="Secka A."/>
            <person name="Antonio M."/>
            <person name="Oren A."/>
            <person name="Chaudhuri R.R."/>
            <person name="La Ragione R."/>
            <person name="Hildebrand F."/>
            <person name="Pallen M.J."/>
        </authorList>
    </citation>
    <scope>NUCLEOTIDE SEQUENCE</scope>
    <source>
        <strain evidence="1">CHK190-19873</strain>
    </source>
</reference>
<dbReference type="AlphaFoldDB" id="A0A9D1JIF2"/>
<reference evidence="1" key="1">
    <citation type="submission" date="2020-10" db="EMBL/GenBank/DDBJ databases">
        <authorList>
            <person name="Gilroy R."/>
        </authorList>
    </citation>
    <scope>NUCLEOTIDE SEQUENCE</scope>
    <source>
        <strain evidence="1">CHK190-19873</strain>
    </source>
</reference>
<comment type="caution">
    <text evidence="1">The sequence shown here is derived from an EMBL/GenBank/DDBJ whole genome shotgun (WGS) entry which is preliminary data.</text>
</comment>
<sequence>MTQEVRDYVIEKTKELINAPSCSKEAKDAANAWLAAAGTEKEAEETAKYLAELEEDIMPVDSLIAFANSEMGARVFGGEEAAKGVAAHGEAIKAAGANYCDCPACAAAEAILKKKEALLA</sequence>
<name>A0A9D1JIF2_9FIRM</name>
<proteinExistence type="predicted"/>
<evidence type="ECO:0000313" key="2">
    <source>
        <dbReference type="Proteomes" id="UP000823935"/>
    </source>
</evidence>
<gene>
    <name evidence="1" type="ORF">IAB44_00695</name>
</gene>
<accession>A0A9D1JIF2</accession>
<protein>
    <submittedName>
        <fullName evidence="1">Molecular chaperone Hsp90</fullName>
    </submittedName>
</protein>
<evidence type="ECO:0000313" key="1">
    <source>
        <dbReference type="EMBL" id="HIS30061.1"/>
    </source>
</evidence>